<keyword evidence="2" id="KW-0479">Metal-binding</keyword>
<gene>
    <name evidence="8" type="ORF">SCHCODRAFT_105238</name>
</gene>
<dbReference type="GO" id="GO:0003677">
    <property type="term" value="F:DNA binding"/>
    <property type="evidence" value="ECO:0007669"/>
    <property type="project" value="InterPro"/>
</dbReference>
<evidence type="ECO:0000313" key="9">
    <source>
        <dbReference type="Proteomes" id="UP000007431"/>
    </source>
</evidence>
<evidence type="ECO:0000259" key="7">
    <source>
        <dbReference type="Pfam" id="PF04082"/>
    </source>
</evidence>
<feature type="domain" description="Xylanolytic transcriptional activator regulatory" evidence="7">
    <location>
        <begin position="121"/>
        <end position="279"/>
    </location>
</feature>
<evidence type="ECO:0000256" key="2">
    <source>
        <dbReference type="ARBA" id="ARBA00022723"/>
    </source>
</evidence>
<dbReference type="InParanoid" id="D8PVL4"/>
<protein>
    <recommendedName>
        <fullName evidence="7">Xylanolytic transcriptional activator regulatory domain-containing protein</fullName>
    </recommendedName>
</protein>
<dbReference type="GO" id="GO:0005634">
    <property type="term" value="C:nucleus"/>
    <property type="evidence" value="ECO:0007669"/>
    <property type="project" value="UniProtKB-SubCell"/>
</dbReference>
<dbReference type="CDD" id="cd00067">
    <property type="entry name" value="GAL4"/>
    <property type="match status" value="1"/>
</dbReference>
<dbReference type="InterPro" id="IPR050815">
    <property type="entry name" value="TF_fung"/>
</dbReference>
<dbReference type="EMBL" id="GL377303">
    <property type="protein sequence ID" value="EFJ00063.1"/>
    <property type="molecule type" value="Genomic_DNA"/>
</dbReference>
<dbReference type="GO" id="GO:0000981">
    <property type="term" value="F:DNA-binding transcription factor activity, RNA polymerase II-specific"/>
    <property type="evidence" value="ECO:0007669"/>
    <property type="project" value="InterPro"/>
</dbReference>
<reference evidence="8 9" key="1">
    <citation type="journal article" date="2010" name="Nat. Biotechnol.">
        <title>Genome sequence of the model mushroom Schizophyllum commune.</title>
        <authorList>
            <person name="Ohm R.A."/>
            <person name="de Jong J.F."/>
            <person name="Lugones L.G."/>
            <person name="Aerts A."/>
            <person name="Kothe E."/>
            <person name="Stajich J.E."/>
            <person name="de Vries R.P."/>
            <person name="Record E."/>
            <person name="Levasseur A."/>
            <person name="Baker S.E."/>
            <person name="Bartholomew K.A."/>
            <person name="Coutinho P.M."/>
            <person name="Erdmann S."/>
            <person name="Fowler T.J."/>
            <person name="Gathman A.C."/>
            <person name="Lombard V."/>
            <person name="Henrissat B."/>
            <person name="Knabe N."/>
            <person name="Kuees U."/>
            <person name="Lilly W.W."/>
            <person name="Lindquist E."/>
            <person name="Lucas S."/>
            <person name="Magnuson J.K."/>
            <person name="Piumi F."/>
            <person name="Raudaskoski M."/>
            <person name="Salamov A."/>
            <person name="Schmutz J."/>
            <person name="Schwarze F.W.M.R."/>
            <person name="vanKuyk P.A."/>
            <person name="Horton J.S."/>
            <person name="Grigoriev I.V."/>
            <person name="Woesten H.A.B."/>
        </authorList>
    </citation>
    <scope>NUCLEOTIDE SEQUENCE [LARGE SCALE GENOMIC DNA]</scope>
    <source>
        <strain evidence="9">H4-8 / FGSC 9210</strain>
    </source>
</reference>
<proteinExistence type="predicted"/>
<evidence type="ECO:0000256" key="4">
    <source>
        <dbReference type="ARBA" id="ARBA00023163"/>
    </source>
</evidence>
<keyword evidence="3" id="KW-0805">Transcription regulation</keyword>
<organism evidence="9">
    <name type="scientific">Schizophyllum commune (strain H4-8 / FGSC 9210)</name>
    <name type="common">Split gill fungus</name>
    <dbReference type="NCBI Taxonomy" id="578458"/>
    <lineage>
        <taxon>Eukaryota</taxon>
        <taxon>Fungi</taxon>
        <taxon>Dikarya</taxon>
        <taxon>Basidiomycota</taxon>
        <taxon>Agaricomycotina</taxon>
        <taxon>Agaricomycetes</taxon>
        <taxon>Agaricomycetidae</taxon>
        <taxon>Agaricales</taxon>
        <taxon>Schizophyllaceae</taxon>
        <taxon>Schizophyllum</taxon>
    </lineage>
</organism>
<accession>D8PVL4</accession>
<dbReference type="OMA" id="ESIDTPW"/>
<dbReference type="VEuPathDB" id="FungiDB:SCHCODRAFT_01145009"/>
<evidence type="ECO:0000256" key="5">
    <source>
        <dbReference type="ARBA" id="ARBA00023242"/>
    </source>
</evidence>
<dbReference type="STRING" id="578458.D8PVL4"/>
<feature type="region of interest" description="Disordered" evidence="6">
    <location>
        <begin position="1"/>
        <end position="21"/>
    </location>
</feature>
<dbReference type="PANTHER" id="PTHR47338">
    <property type="entry name" value="ZN(II)2CYS6 TRANSCRIPTION FACTOR (EUROFUNG)-RELATED"/>
    <property type="match status" value="1"/>
</dbReference>
<keyword evidence="5" id="KW-0539">Nucleus</keyword>
<dbReference type="GO" id="GO:0008270">
    <property type="term" value="F:zinc ion binding"/>
    <property type="evidence" value="ECO:0007669"/>
    <property type="project" value="InterPro"/>
</dbReference>
<keyword evidence="4" id="KW-0804">Transcription</keyword>
<dbReference type="GO" id="GO:0006351">
    <property type="term" value="P:DNA-templated transcription"/>
    <property type="evidence" value="ECO:0007669"/>
    <property type="project" value="InterPro"/>
</dbReference>
<dbReference type="eggNOG" id="ENOG502QWTJ">
    <property type="taxonomic scope" value="Eukaryota"/>
</dbReference>
<evidence type="ECO:0000256" key="6">
    <source>
        <dbReference type="SAM" id="MobiDB-lite"/>
    </source>
</evidence>
<dbReference type="HOGENOM" id="CLU_561581_0_0_1"/>
<dbReference type="Proteomes" id="UP000007431">
    <property type="component" value="Unassembled WGS sequence"/>
</dbReference>
<name>D8PVL4_SCHCM</name>
<dbReference type="InterPro" id="IPR001138">
    <property type="entry name" value="Zn2Cys6_DnaBD"/>
</dbReference>
<keyword evidence="9" id="KW-1185">Reference proteome</keyword>
<dbReference type="InterPro" id="IPR007219">
    <property type="entry name" value="XnlR_reg_dom"/>
</dbReference>
<dbReference type="PANTHER" id="PTHR47338:SF29">
    <property type="entry name" value="ZN(2)-C6 FUNGAL-TYPE DOMAIN-CONTAINING PROTEIN"/>
    <property type="match status" value="1"/>
</dbReference>
<sequence length="486" mass="52856">MSRFDVSRGSSSRQRSNVSQVCDACRQSKRACNGQSPSCERRLRPSESWSHLIPPYDTSIPGEPTSGMPADARKRDGLEAPQATTGILLVAPSSHAQETFPPTLLQLVDEFLPWAEEFGFFLNKELFRCSFNPSNGPVVQYSRALIAAACLWGAHLSDAGDLACHEATYLAETLQQLATALGQDHPLCVVHTIQTEVLLSTYFFRKGRPLEGQVHAGAAGALAMGARLHKATRVSGGAATAPSADIADHINAFWEVYGLTACWSSHFGYTSCIGADNISQIETPWPGQISIPDAPQTLLQFPSAVLAKTHSNTASLRGLRAQAVFLYETSVILARQYRPGLPNRDSEAFFAAFRAHNNLLEAFRSILALPGYPPHGSQVARILLLIHTLVHVAVIKLNEVFLEHESTSWARYVASAEAVVNLYVSMPMANLVHFNPIFASLWSVVADALITASHRARSVRPFSSKLRSAHSGPPREEEDVAVGLLV</sequence>
<feature type="non-terminal residue" evidence="8">
    <location>
        <position position="486"/>
    </location>
</feature>
<feature type="compositionally biased region" description="Low complexity" evidence="6">
    <location>
        <begin position="7"/>
        <end position="21"/>
    </location>
</feature>
<evidence type="ECO:0000256" key="3">
    <source>
        <dbReference type="ARBA" id="ARBA00023015"/>
    </source>
</evidence>
<evidence type="ECO:0000313" key="8">
    <source>
        <dbReference type="EMBL" id="EFJ00063.1"/>
    </source>
</evidence>
<dbReference type="AlphaFoldDB" id="D8PVL4"/>
<comment type="subcellular location">
    <subcellularLocation>
        <location evidence="1">Nucleus</location>
    </subcellularLocation>
</comment>
<evidence type="ECO:0000256" key="1">
    <source>
        <dbReference type="ARBA" id="ARBA00004123"/>
    </source>
</evidence>
<dbReference type="Pfam" id="PF04082">
    <property type="entry name" value="Fungal_trans"/>
    <property type="match status" value="1"/>
</dbReference>
<dbReference type="CDD" id="cd12148">
    <property type="entry name" value="fungal_TF_MHR"/>
    <property type="match status" value="1"/>
</dbReference>